<accession>A0A3B3ZW53</accession>
<reference evidence="2" key="1">
    <citation type="submission" date="2025-08" db="UniProtKB">
        <authorList>
            <consortium name="Ensembl"/>
        </authorList>
    </citation>
    <scope>IDENTIFICATION</scope>
</reference>
<dbReference type="AlphaFoldDB" id="A0A3B3ZW53"/>
<protein>
    <recommendedName>
        <fullName evidence="4">Chemokine interleukin-8-like domain-containing protein</fullName>
    </recommendedName>
</protein>
<sequence>MKGETVVMFLLFVVNFLISPASGQAALPLVINTWPFKIATDAGETCSLYSIQKLQKNMFKARFCHVTS</sequence>
<evidence type="ECO:0000256" key="1">
    <source>
        <dbReference type="SAM" id="SignalP"/>
    </source>
</evidence>
<dbReference type="Proteomes" id="UP000261520">
    <property type="component" value="Unplaced"/>
</dbReference>
<feature type="signal peptide" evidence="1">
    <location>
        <begin position="1"/>
        <end position="23"/>
    </location>
</feature>
<organism evidence="2 3">
    <name type="scientific">Periophthalmus magnuspinnatus</name>
    <dbReference type="NCBI Taxonomy" id="409849"/>
    <lineage>
        <taxon>Eukaryota</taxon>
        <taxon>Metazoa</taxon>
        <taxon>Chordata</taxon>
        <taxon>Craniata</taxon>
        <taxon>Vertebrata</taxon>
        <taxon>Euteleostomi</taxon>
        <taxon>Actinopterygii</taxon>
        <taxon>Neopterygii</taxon>
        <taxon>Teleostei</taxon>
        <taxon>Neoteleostei</taxon>
        <taxon>Acanthomorphata</taxon>
        <taxon>Gobiaria</taxon>
        <taxon>Gobiiformes</taxon>
        <taxon>Gobioidei</taxon>
        <taxon>Gobiidae</taxon>
        <taxon>Oxudercinae</taxon>
        <taxon>Periophthalmus</taxon>
    </lineage>
</organism>
<proteinExistence type="predicted"/>
<evidence type="ECO:0000313" key="2">
    <source>
        <dbReference type="Ensembl" id="ENSPMGP00000008516.1"/>
    </source>
</evidence>
<dbReference type="Ensembl" id="ENSPMGT00000009059.1">
    <property type="protein sequence ID" value="ENSPMGP00000008516.1"/>
    <property type="gene ID" value="ENSPMGG00000007047.1"/>
</dbReference>
<evidence type="ECO:0008006" key="4">
    <source>
        <dbReference type="Google" id="ProtNLM"/>
    </source>
</evidence>
<reference evidence="2" key="2">
    <citation type="submission" date="2025-09" db="UniProtKB">
        <authorList>
            <consortium name="Ensembl"/>
        </authorList>
    </citation>
    <scope>IDENTIFICATION</scope>
</reference>
<evidence type="ECO:0000313" key="3">
    <source>
        <dbReference type="Proteomes" id="UP000261520"/>
    </source>
</evidence>
<keyword evidence="1" id="KW-0732">Signal</keyword>
<name>A0A3B3ZW53_9GOBI</name>
<feature type="chain" id="PRO_5017340685" description="Chemokine interleukin-8-like domain-containing protein" evidence="1">
    <location>
        <begin position="24"/>
        <end position="68"/>
    </location>
</feature>
<keyword evidence="3" id="KW-1185">Reference proteome</keyword>